<dbReference type="PRINTS" id="PR00961">
    <property type="entry name" value="HUDSXLRNA"/>
</dbReference>
<dbReference type="Proteomes" id="UP000247498">
    <property type="component" value="Unassembled WGS sequence"/>
</dbReference>
<keyword evidence="7" id="KW-1185">Reference proteome</keyword>
<feature type="domain" description="RRM" evidence="5">
    <location>
        <begin position="133"/>
        <end position="214"/>
    </location>
</feature>
<feature type="region of interest" description="Disordered" evidence="4">
    <location>
        <begin position="601"/>
        <end position="638"/>
    </location>
</feature>
<sequence length="708" mass="73327">MDHPHASRAARLERQDSGEASPPGAAAPCSKGPPSQLVRLYVAGLPKSMTEGQLKRMFEQWGFVRDVSILRERVSGLSRGCAFVGFACVEEAEAAIAHLNNRLRLPGALAPLEVRFARSRVFIPAGSGPEDNRQLFFSRAPACASESDVVALFNSYGVVEGINLFHDQETRTSKGCGLIAMATRAQAVTAMAALDEAHVMEGGAAPLSVKWADTDLRARRNSRSAKGDAPAPAAAAAGDRADDRTLFFARVSRNADDQAVQALFSTFGRVSSVTLFRAFQAASATKGCGLVVMGSADEATAAIQGLHESHVWEGMSQPMVVRWMDSALQRRRREEHALMRQGGTSTPASASPRSGASPTRGILAYGYASSLAGGSGPAATAAPPGCAPDAYRLFVGNLPSCFSEEELRPLFEAIGPVAELTLADSAAGDPRRSAYCWFYSSADADTAVAQLHGRVVYDPTGAPPCPLVVRPVVAAAPPPPAPRPLPLLQRVPADAGGWGALSVVAPGGAGGAGPLAEAWGRGARPAAWLAHPVARAPPPLGAGPAAAAPLACASAPMALASSAACQLAVLQPVASGAYALMPVEAAVPWDTAAPLQLQALPTGPAVPQHQPTRPQPMQQRQQQQQQQQQQGDHGSGDSGLVAVQLQLHHAQLHVVLPHIASIQAASNAQLSTHAVAPGVFCLCITGGALAVETAGHMLNSILINAVAG</sequence>
<feature type="compositionally biased region" description="Low complexity" evidence="4">
    <location>
        <begin position="18"/>
        <end position="32"/>
    </location>
</feature>
<dbReference type="InterPro" id="IPR012677">
    <property type="entry name" value="Nucleotide-bd_a/b_plait_sf"/>
</dbReference>
<dbReference type="EMBL" id="BDRX01000010">
    <property type="protein sequence ID" value="GBF89386.1"/>
    <property type="molecule type" value="Genomic_DNA"/>
</dbReference>
<proteinExistence type="predicted"/>
<dbReference type="InParanoid" id="A0A2V0NP66"/>
<name>A0A2V0NP66_9CHLO</name>
<dbReference type="InterPro" id="IPR035979">
    <property type="entry name" value="RBD_domain_sf"/>
</dbReference>
<dbReference type="PROSITE" id="PS50102">
    <property type="entry name" value="RRM"/>
    <property type="match status" value="4"/>
</dbReference>
<comment type="caution">
    <text evidence="6">The sequence shown here is derived from an EMBL/GenBank/DDBJ whole genome shotgun (WGS) entry which is preliminary data.</text>
</comment>
<organism evidence="6 7">
    <name type="scientific">Raphidocelis subcapitata</name>
    <dbReference type="NCBI Taxonomy" id="307507"/>
    <lineage>
        <taxon>Eukaryota</taxon>
        <taxon>Viridiplantae</taxon>
        <taxon>Chlorophyta</taxon>
        <taxon>core chlorophytes</taxon>
        <taxon>Chlorophyceae</taxon>
        <taxon>CS clade</taxon>
        <taxon>Sphaeropleales</taxon>
        <taxon>Selenastraceae</taxon>
        <taxon>Raphidocelis</taxon>
    </lineage>
</organism>
<dbReference type="InterPro" id="IPR000504">
    <property type="entry name" value="RRM_dom"/>
</dbReference>
<feature type="domain" description="RRM" evidence="5">
    <location>
        <begin position="244"/>
        <end position="326"/>
    </location>
</feature>
<dbReference type="AlphaFoldDB" id="A0A2V0NP66"/>
<dbReference type="PANTHER" id="PTHR48027">
    <property type="entry name" value="HETEROGENEOUS NUCLEAR RIBONUCLEOPROTEIN 87F-RELATED"/>
    <property type="match status" value="1"/>
</dbReference>
<dbReference type="Gene3D" id="3.30.70.330">
    <property type="match status" value="4"/>
</dbReference>
<dbReference type="InterPro" id="IPR002343">
    <property type="entry name" value="Hud_Sxl_RNA"/>
</dbReference>
<keyword evidence="2 3" id="KW-0694">RNA-binding</keyword>
<evidence type="ECO:0000256" key="3">
    <source>
        <dbReference type="PROSITE-ProRule" id="PRU00176"/>
    </source>
</evidence>
<dbReference type="FunCoup" id="A0A2V0NP66">
    <property type="interactions" value="508"/>
</dbReference>
<dbReference type="SMART" id="SM00360">
    <property type="entry name" value="RRM"/>
    <property type="match status" value="4"/>
</dbReference>
<evidence type="ECO:0000313" key="7">
    <source>
        <dbReference type="Proteomes" id="UP000247498"/>
    </source>
</evidence>
<keyword evidence="1" id="KW-0677">Repeat</keyword>
<reference evidence="6 7" key="1">
    <citation type="journal article" date="2018" name="Sci. Rep.">
        <title>Raphidocelis subcapitata (=Pseudokirchneriella subcapitata) provides an insight into genome evolution and environmental adaptations in the Sphaeropleales.</title>
        <authorList>
            <person name="Suzuki S."/>
            <person name="Yamaguchi H."/>
            <person name="Nakajima N."/>
            <person name="Kawachi M."/>
        </authorList>
    </citation>
    <scope>NUCLEOTIDE SEQUENCE [LARGE SCALE GENOMIC DNA]</scope>
    <source>
        <strain evidence="6 7">NIES-35</strain>
    </source>
</reference>
<dbReference type="Pfam" id="PF00076">
    <property type="entry name" value="RRM_1"/>
    <property type="match status" value="4"/>
</dbReference>
<feature type="compositionally biased region" description="Low complexity" evidence="4">
    <location>
        <begin position="343"/>
        <end position="357"/>
    </location>
</feature>
<feature type="compositionally biased region" description="Basic and acidic residues" evidence="4">
    <location>
        <begin position="1"/>
        <end position="17"/>
    </location>
</feature>
<feature type="region of interest" description="Disordered" evidence="4">
    <location>
        <begin position="1"/>
        <end position="32"/>
    </location>
</feature>
<gene>
    <name evidence="6" type="ORF">Rsub_01958</name>
</gene>
<feature type="region of interest" description="Disordered" evidence="4">
    <location>
        <begin position="332"/>
        <end position="357"/>
    </location>
</feature>
<evidence type="ECO:0000256" key="1">
    <source>
        <dbReference type="ARBA" id="ARBA00022737"/>
    </source>
</evidence>
<evidence type="ECO:0000256" key="4">
    <source>
        <dbReference type="SAM" id="MobiDB-lite"/>
    </source>
</evidence>
<evidence type="ECO:0000313" key="6">
    <source>
        <dbReference type="EMBL" id="GBF89386.1"/>
    </source>
</evidence>
<evidence type="ECO:0000259" key="5">
    <source>
        <dbReference type="PROSITE" id="PS50102"/>
    </source>
</evidence>
<dbReference type="OrthoDB" id="410044at2759"/>
<dbReference type="GO" id="GO:1990904">
    <property type="term" value="C:ribonucleoprotein complex"/>
    <property type="evidence" value="ECO:0007669"/>
    <property type="project" value="InterPro"/>
</dbReference>
<protein>
    <recommendedName>
        <fullName evidence="5">RRM domain-containing protein</fullName>
    </recommendedName>
</protein>
<dbReference type="SUPFAM" id="SSF54928">
    <property type="entry name" value="RNA-binding domain, RBD"/>
    <property type="match status" value="3"/>
</dbReference>
<dbReference type="GO" id="GO:0003723">
    <property type="term" value="F:RNA binding"/>
    <property type="evidence" value="ECO:0007669"/>
    <property type="project" value="UniProtKB-UniRule"/>
</dbReference>
<feature type="compositionally biased region" description="Low complexity" evidence="4">
    <location>
        <begin position="607"/>
        <end position="630"/>
    </location>
</feature>
<feature type="domain" description="RRM" evidence="5">
    <location>
        <begin position="391"/>
        <end position="461"/>
    </location>
</feature>
<dbReference type="InterPro" id="IPR052462">
    <property type="entry name" value="SLIRP/GR-RBP-like"/>
</dbReference>
<evidence type="ECO:0000256" key="2">
    <source>
        <dbReference type="ARBA" id="ARBA00022884"/>
    </source>
</evidence>
<accession>A0A2V0NP66</accession>
<feature type="domain" description="RRM" evidence="5">
    <location>
        <begin position="38"/>
        <end position="119"/>
    </location>
</feature>